<accession>A0A1W1EC40</accession>
<dbReference type="Gene3D" id="1.20.120.160">
    <property type="entry name" value="HPT domain"/>
    <property type="match status" value="1"/>
</dbReference>
<dbReference type="AlphaFoldDB" id="A0A1W1EC40"/>
<dbReference type="InterPro" id="IPR036641">
    <property type="entry name" value="HPT_dom_sf"/>
</dbReference>
<dbReference type="InterPro" id="IPR008207">
    <property type="entry name" value="Sig_transdc_His_kin_Hpt_dom"/>
</dbReference>
<dbReference type="EMBL" id="FPKX01000008">
    <property type="protein sequence ID" value="SFZ97619.1"/>
    <property type="molecule type" value="Genomic_DNA"/>
</dbReference>
<proteinExistence type="predicted"/>
<sequence>MYYIVNQTKHIIAADKTLLDILDVANLNELHKNIALESIDFTILTDTTLEITTNQSSTSYEIVKSTMTSLLGDLTLIEVVESNQIQKEESLVKADSINIDDGINELIDELQDETKEDEPFELLSNDDSLTIDETKVENIEDTESISIPDDELLDLMSDDKTEVDLKNKEEDTPFLSEEIDIVSDNELEETDPIVIDVAKVSQKIGITSDDYNAFLNEYIDTALTLEDDLKSEDKNKTSHAITTLSHLSNVLHLPLLNNIIEQINHSDNGIQNADIEHFYKTLGRLTTDTNTIDILEVMPEETSEERLTIEPSISELVIEKDDDSSNDDSFGTIDLSDVKPIHFDFQLEEAASDLGLPVELIEEFVIDFIAQAHTETDNMLEAYKKGDLKAIQKIGHLLKGTSSNLRINPLAETLYKIQFCEDSSKLEDLIKEYWAHFLSFETKINLISK</sequence>
<name>A0A1W1EC40_9ZZZZ</name>
<organism evidence="2">
    <name type="scientific">hydrothermal vent metagenome</name>
    <dbReference type="NCBI Taxonomy" id="652676"/>
    <lineage>
        <taxon>unclassified sequences</taxon>
        <taxon>metagenomes</taxon>
        <taxon>ecological metagenomes</taxon>
    </lineage>
</organism>
<dbReference type="GO" id="GO:0000160">
    <property type="term" value="P:phosphorelay signal transduction system"/>
    <property type="evidence" value="ECO:0007669"/>
    <property type="project" value="InterPro"/>
</dbReference>
<evidence type="ECO:0000259" key="1">
    <source>
        <dbReference type="PROSITE" id="PS50894"/>
    </source>
</evidence>
<dbReference type="PROSITE" id="PS50894">
    <property type="entry name" value="HPT"/>
    <property type="match status" value="1"/>
</dbReference>
<gene>
    <name evidence="2" type="ORF">MNB_SV-5-583</name>
</gene>
<feature type="domain" description="HPt" evidence="1">
    <location>
        <begin position="357"/>
        <end position="449"/>
    </location>
</feature>
<reference evidence="2" key="1">
    <citation type="submission" date="2016-10" db="EMBL/GenBank/DDBJ databases">
        <authorList>
            <person name="de Groot N.N."/>
        </authorList>
    </citation>
    <scope>NUCLEOTIDE SEQUENCE</scope>
</reference>
<dbReference type="SUPFAM" id="SSF47226">
    <property type="entry name" value="Histidine-containing phosphotransfer domain, HPT domain"/>
    <property type="match status" value="1"/>
</dbReference>
<evidence type="ECO:0000313" key="2">
    <source>
        <dbReference type="EMBL" id="SFZ97619.1"/>
    </source>
</evidence>
<protein>
    <submittedName>
        <fullName evidence="2">Antigen 332, putative</fullName>
    </submittedName>
</protein>